<organism evidence="1 2">
    <name type="scientific">Gigaspora margarita</name>
    <dbReference type="NCBI Taxonomy" id="4874"/>
    <lineage>
        <taxon>Eukaryota</taxon>
        <taxon>Fungi</taxon>
        <taxon>Fungi incertae sedis</taxon>
        <taxon>Mucoromycota</taxon>
        <taxon>Glomeromycotina</taxon>
        <taxon>Glomeromycetes</taxon>
        <taxon>Diversisporales</taxon>
        <taxon>Gigasporaceae</taxon>
        <taxon>Gigaspora</taxon>
    </lineage>
</organism>
<comment type="caution">
    <text evidence="1">The sequence shown here is derived from an EMBL/GenBank/DDBJ whole genome shotgun (WGS) entry which is preliminary data.</text>
</comment>
<name>A0A8H4B4B8_GIGMA</name>
<dbReference type="EMBL" id="WTPW01000020">
    <property type="protein sequence ID" value="KAF0558592.1"/>
    <property type="molecule type" value="Genomic_DNA"/>
</dbReference>
<accession>A0A8H4B4B8</accession>
<dbReference type="OrthoDB" id="2434299at2759"/>
<dbReference type="Proteomes" id="UP000439903">
    <property type="component" value="Unassembled WGS sequence"/>
</dbReference>
<dbReference type="AlphaFoldDB" id="A0A8H4B4B8"/>
<evidence type="ECO:0000313" key="1">
    <source>
        <dbReference type="EMBL" id="KAF0558592.1"/>
    </source>
</evidence>
<protein>
    <submittedName>
        <fullName evidence="1">Uncharacterized protein</fullName>
    </submittedName>
</protein>
<keyword evidence="2" id="KW-1185">Reference proteome</keyword>
<sequence>MEQSSILIQYIHTIIKVKGHITDVVVILLRASLENLPNGYICLSTAERQSLASKTRRNIGVDQERIGKKPDVMGLVENEEKINEILYFECSRITQKKADNSMKLWRETLDGLCFVGATCRLMANQFGVVGVQVAGTVIYLNILVKGLGGIPRYFHLGHAEIPLMLSTQQCVNSLVDLF</sequence>
<reference evidence="1 2" key="1">
    <citation type="journal article" date="2019" name="Environ. Microbiol.">
        <title>At the nexus of three kingdoms: the genome of the mycorrhizal fungus Gigaspora margarita provides insights into plant, endobacterial and fungal interactions.</title>
        <authorList>
            <person name="Venice F."/>
            <person name="Ghignone S."/>
            <person name="Salvioli di Fossalunga A."/>
            <person name="Amselem J."/>
            <person name="Novero M."/>
            <person name="Xianan X."/>
            <person name="Sedzielewska Toro K."/>
            <person name="Morin E."/>
            <person name="Lipzen A."/>
            <person name="Grigoriev I.V."/>
            <person name="Henrissat B."/>
            <person name="Martin F.M."/>
            <person name="Bonfante P."/>
        </authorList>
    </citation>
    <scope>NUCLEOTIDE SEQUENCE [LARGE SCALE GENOMIC DNA]</scope>
    <source>
        <strain evidence="1 2">BEG34</strain>
    </source>
</reference>
<evidence type="ECO:0000313" key="2">
    <source>
        <dbReference type="Proteomes" id="UP000439903"/>
    </source>
</evidence>
<proteinExistence type="predicted"/>
<gene>
    <name evidence="1" type="ORF">F8M41_008514</name>
</gene>